<dbReference type="Gene3D" id="1.10.1660.10">
    <property type="match status" value="1"/>
</dbReference>
<keyword evidence="1" id="KW-0805">Transcription regulation</keyword>
<evidence type="ECO:0000313" key="5">
    <source>
        <dbReference type="EMBL" id="MBR0797874.1"/>
    </source>
</evidence>
<dbReference type="Proteomes" id="UP001315278">
    <property type="component" value="Unassembled WGS sequence"/>
</dbReference>
<keyword evidence="6" id="KW-1185">Reference proteome</keyword>
<evidence type="ECO:0000256" key="2">
    <source>
        <dbReference type="ARBA" id="ARBA00023125"/>
    </source>
</evidence>
<protein>
    <submittedName>
        <fullName evidence="5">MerR family transcriptional regulator</fullName>
    </submittedName>
</protein>
<evidence type="ECO:0000313" key="6">
    <source>
        <dbReference type="Proteomes" id="UP001315278"/>
    </source>
</evidence>
<dbReference type="PROSITE" id="PS50937">
    <property type="entry name" value="HTH_MERR_2"/>
    <property type="match status" value="1"/>
</dbReference>
<gene>
    <name evidence="5" type="ORF">JQ615_21025</name>
</gene>
<dbReference type="RefSeq" id="WP_212396598.1">
    <property type="nucleotide sequence ID" value="NZ_JAFCJH010000021.1"/>
</dbReference>
<evidence type="ECO:0000256" key="1">
    <source>
        <dbReference type="ARBA" id="ARBA00023015"/>
    </source>
</evidence>
<dbReference type="InterPro" id="IPR000551">
    <property type="entry name" value="MerR-type_HTH_dom"/>
</dbReference>
<dbReference type="InterPro" id="IPR047057">
    <property type="entry name" value="MerR_fam"/>
</dbReference>
<dbReference type="EMBL" id="JAFCJH010000021">
    <property type="protein sequence ID" value="MBR0797874.1"/>
    <property type="molecule type" value="Genomic_DNA"/>
</dbReference>
<feature type="domain" description="HTH merR-type" evidence="4">
    <location>
        <begin position="1"/>
        <end position="69"/>
    </location>
</feature>
<sequence length="139" mass="15345">MKIGELARESGLAPSRIRYYERQGLIGAIDRGLNGYRQYARGTRQLLEMIVVAQQAGFSLDEIRNLLPPHDQADRGRDKLLGALNRKVVDIETLQQRLSATRAGLKAVIARIEALPPGGDCFENAEDVLASMREQSKAG</sequence>
<keyword evidence="3" id="KW-0804">Transcription</keyword>
<evidence type="ECO:0000259" key="4">
    <source>
        <dbReference type="PROSITE" id="PS50937"/>
    </source>
</evidence>
<organism evidence="5 6">
    <name type="scientific">Bradyrhizobium jicamae</name>
    <dbReference type="NCBI Taxonomy" id="280332"/>
    <lineage>
        <taxon>Bacteria</taxon>
        <taxon>Pseudomonadati</taxon>
        <taxon>Pseudomonadota</taxon>
        <taxon>Alphaproteobacteria</taxon>
        <taxon>Hyphomicrobiales</taxon>
        <taxon>Nitrobacteraceae</taxon>
        <taxon>Bradyrhizobium</taxon>
    </lineage>
</organism>
<proteinExistence type="predicted"/>
<dbReference type="Pfam" id="PF13411">
    <property type="entry name" value="MerR_1"/>
    <property type="match status" value="1"/>
</dbReference>
<dbReference type="InterPro" id="IPR009061">
    <property type="entry name" value="DNA-bd_dom_put_sf"/>
</dbReference>
<dbReference type="PANTHER" id="PTHR30204:SF94">
    <property type="entry name" value="HEAVY METAL-DEPENDENT TRANSCRIPTIONAL REGULATOR HI_0293-RELATED"/>
    <property type="match status" value="1"/>
</dbReference>
<dbReference type="PANTHER" id="PTHR30204">
    <property type="entry name" value="REDOX-CYCLING DRUG-SENSING TRANSCRIPTIONAL ACTIVATOR SOXR"/>
    <property type="match status" value="1"/>
</dbReference>
<name>A0ABS5FMI7_9BRAD</name>
<dbReference type="SMART" id="SM00422">
    <property type="entry name" value="HTH_MERR"/>
    <property type="match status" value="1"/>
</dbReference>
<comment type="caution">
    <text evidence="5">The sequence shown here is derived from an EMBL/GenBank/DDBJ whole genome shotgun (WGS) entry which is preliminary data.</text>
</comment>
<dbReference type="PRINTS" id="PR00040">
    <property type="entry name" value="HTHMERR"/>
</dbReference>
<dbReference type="PROSITE" id="PS00552">
    <property type="entry name" value="HTH_MERR_1"/>
    <property type="match status" value="1"/>
</dbReference>
<accession>A0ABS5FMI7</accession>
<evidence type="ECO:0000256" key="3">
    <source>
        <dbReference type="ARBA" id="ARBA00023163"/>
    </source>
</evidence>
<keyword evidence="2" id="KW-0238">DNA-binding</keyword>
<dbReference type="SUPFAM" id="SSF46955">
    <property type="entry name" value="Putative DNA-binding domain"/>
    <property type="match status" value="1"/>
</dbReference>
<reference evidence="6" key="1">
    <citation type="journal article" date="2021" name="ISME J.">
        <title>Evolutionary origin and ecological implication of a unique nif island in free-living Bradyrhizobium lineages.</title>
        <authorList>
            <person name="Tao J."/>
        </authorList>
    </citation>
    <scope>NUCLEOTIDE SEQUENCE [LARGE SCALE GENOMIC DNA]</scope>
    <source>
        <strain evidence="6">SZCCT0434</strain>
    </source>
</reference>